<dbReference type="InterPro" id="IPR047127">
    <property type="entry name" value="MutT-like"/>
</dbReference>
<dbReference type="InterPro" id="IPR020476">
    <property type="entry name" value="Nudix_hydrolase"/>
</dbReference>
<dbReference type="AlphaFoldDB" id="A0A4S5E0S9"/>
<evidence type="ECO:0000256" key="8">
    <source>
        <dbReference type="ARBA" id="ARBA00022842"/>
    </source>
</evidence>
<keyword evidence="6" id="KW-0227">DNA damage</keyword>
<gene>
    <name evidence="14" type="ORF">E8P82_13630</name>
</gene>
<dbReference type="InterPro" id="IPR000086">
    <property type="entry name" value="NUDIX_hydrolase_dom"/>
</dbReference>
<keyword evidence="7 12" id="KW-0378">Hydrolase</keyword>
<evidence type="ECO:0000256" key="11">
    <source>
        <dbReference type="ARBA" id="ARBA00038905"/>
    </source>
</evidence>
<dbReference type="PROSITE" id="PS51462">
    <property type="entry name" value="NUDIX"/>
    <property type="match status" value="1"/>
</dbReference>
<keyword evidence="9" id="KW-0234">DNA repair</keyword>
<evidence type="ECO:0000313" key="15">
    <source>
        <dbReference type="Proteomes" id="UP000305233"/>
    </source>
</evidence>
<dbReference type="Gene3D" id="3.90.79.10">
    <property type="entry name" value="Nucleoside Triphosphate Pyrophosphohydrolase"/>
    <property type="match status" value="1"/>
</dbReference>
<dbReference type="SUPFAM" id="SSF55811">
    <property type="entry name" value="Nudix"/>
    <property type="match status" value="1"/>
</dbReference>
<evidence type="ECO:0000256" key="3">
    <source>
        <dbReference type="ARBA" id="ARBA00022457"/>
    </source>
</evidence>
<dbReference type="PRINTS" id="PR00502">
    <property type="entry name" value="NUDIXFAMILY"/>
</dbReference>
<dbReference type="GO" id="GO:0044716">
    <property type="term" value="F:8-oxo-GDP phosphatase activity"/>
    <property type="evidence" value="ECO:0007669"/>
    <property type="project" value="TreeGrafter"/>
</dbReference>
<dbReference type="InterPro" id="IPR015797">
    <property type="entry name" value="NUDIX_hydrolase-like_dom_sf"/>
</dbReference>
<keyword evidence="4" id="KW-0235">DNA replication</keyword>
<dbReference type="GO" id="GO:0008413">
    <property type="term" value="F:8-oxo-7,8-dihydroguanosine triphosphate pyrophosphatase activity"/>
    <property type="evidence" value="ECO:0007669"/>
    <property type="project" value="TreeGrafter"/>
</dbReference>
<evidence type="ECO:0000256" key="10">
    <source>
        <dbReference type="ARBA" id="ARBA00035861"/>
    </source>
</evidence>
<keyword evidence="8" id="KW-0460">Magnesium</keyword>
<evidence type="ECO:0000256" key="1">
    <source>
        <dbReference type="ARBA" id="ARBA00001946"/>
    </source>
</evidence>
<evidence type="ECO:0000313" key="14">
    <source>
        <dbReference type="EMBL" id="THJ64935.1"/>
    </source>
</evidence>
<proteinExistence type="inferred from homology"/>
<dbReference type="InterPro" id="IPR020084">
    <property type="entry name" value="NUDIX_hydrolase_CS"/>
</dbReference>
<evidence type="ECO:0000256" key="7">
    <source>
        <dbReference type="ARBA" id="ARBA00022801"/>
    </source>
</evidence>
<dbReference type="EC" id="3.6.1.55" evidence="11"/>
<dbReference type="EMBL" id="SSWH01000015">
    <property type="protein sequence ID" value="THJ64935.1"/>
    <property type="molecule type" value="Genomic_DNA"/>
</dbReference>
<comment type="catalytic activity">
    <reaction evidence="10">
        <text>8-oxo-dGTP + H2O = 8-oxo-dGMP + diphosphate + H(+)</text>
        <dbReference type="Rhea" id="RHEA:31575"/>
        <dbReference type="ChEBI" id="CHEBI:15377"/>
        <dbReference type="ChEBI" id="CHEBI:15378"/>
        <dbReference type="ChEBI" id="CHEBI:33019"/>
        <dbReference type="ChEBI" id="CHEBI:63224"/>
        <dbReference type="ChEBI" id="CHEBI:77896"/>
        <dbReference type="EC" id="3.6.1.55"/>
    </reaction>
</comment>
<dbReference type="PANTHER" id="PTHR47707">
    <property type="entry name" value="8-OXO-DGTP DIPHOSPHATASE"/>
    <property type="match status" value="1"/>
</dbReference>
<dbReference type="GO" id="GO:0044715">
    <property type="term" value="F:8-oxo-dGDP phosphatase activity"/>
    <property type="evidence" value="ECO:0007669"/>
    <property type="project" value="TreeGrafter"/>
</dbReference>
<sequence length="277" mass="29153">MVNSVVPIAKPPAASAAIASVRRRPCSLWVGSGGAEVVTGVLAAAIVEGVRRPPHTRGGGCRAGDADDVVISNTRRSAQDQALDSGAAGSEGAAPGSLGFRRRACDLEGAHSPRYTHLVTTPASGLLLQIVGAAVVDSLELPSRLLVARRTSPPELAGLWEFPGGKVEAGESCEPALHRELDEELGITVRLGRELDGPGKQGWPLNERAAMRVWFAEVTDGRPTALQDHDELRWVDLAAGTELEDLLWIPADRPILSALRAAVSARDTGQPGQKRDA</sequence>
<organism evidence="14 15">
    <name type="scientific">Arthrobacter echini</name>
    <dbReference type="NCBI Taxonomy" id="1529066"/>
    <lineage>
        <taxon>Bacteria</taxon>
        <taxon>Bacillati</taxon>
        <taxon>Actinomycetota</taxon>
        <taxon>Actinomycetes</taxon>
        <taxon>Micrococcales</taxon>
        <taxon>Micrococcaceae</taxon>
        <taxon>Arthrobacter</taxon>
    </lineage>
</organism>
<keyword evidence="5" id="KW-0479">Metal-binding</keyword>
<evidence type="ECO:0000256" key="6">
    <source>
        <dbReference type="ARBA" id="ARBA00022763"/>
    </source>
</evidence>
<name>A0A4S5E0S9_9MICC</name>
<dbReference type="GO" id="GO:0006281">
    <property type="term" value="P:DNA repair"/>
    <property type="evidence" value="ECO:0007669"/>
    <property type="project" value="UniProtKB-KW"/>
</dbReference>
<dbReference type="GO" id="GO:0046872">
    <property type="term" value="F:metal ion binding"/>
    <property type="evidence" value="ECO:0007669"/>
    <property type="project" value="UniProtKB-KW"/>
</dbReference>
<comment type="similarity">
    <text evidence="2 12">Belongs to the Nudix hydrolase family.</text>
</comment>
<dbReference type="Pfam" id="PF00293">
    <property type="entry name" value="NUDIX"/>
    <property type="match status" value="1"/>
</dbReference>
<dbReference type="OrthoDB" id="9804442at2"/>
<dbReference type="PROSITE" id="PS00893">
    <property type="entry name" value="NUDIX_BOX"/>
    <property type="match status" value="1"/>
</dbReference>
<keyword evidence="3" id="KW-0515">Mutator protein</keyword>
<reference evidence="14 15" key="1">
    <citation type="submission" date="2019-04" db="EMBL/GenBank/DDBJ databases">
        <authorList>
            <person name="Liu Q."/>
            <person name="Xin Y.-H."/>
        </authorList>
    </citation>
    <scope>NUCLEOTIDE SEQUENCE [LARGE SCALE GENOMIC DNA]</scope>
    <source>
        <strain evidence="14 15">AM23</strain>
    </source>
</reference>
<evidence type="ECO:0000256" key="5">
    <source>
        <dbReference type="ARBA" id="ARBA00022723"/>
    </source>
</evidence>
<comment type="caution">
    <text evidence="14">The sequence shown here is derived from an EMBL/GenBank/DDBJ whole genome shotgun (WGS) entry which is preliminary data.</text>
</comment>
<dbReference type="GO" id="GO:0035539">
    <property type="term" value="F:8-oxo-7,8-dihydrodeoxyguanosine triphosphate pyrophosphatase activity"/>
    <property type="evidence" value="ECO:0007669"/>
    <property type="project" value="UniProtKB-EC"/>
</dbReference>
<feature type="domain" description="Nudix hydrolase" evidence="13">
    <location>
        <begin position="126"/>
        <end position="263"/>
    </location>
</feature>
<keyword evidence="15" id="KW-1185">Reference proteome</keyword>
<dbReference type="CDD" id="cd03425">
    <property type="entry name" value="NUDIX_MutT_NudA_like"/>
    <property type="match status" value="1"/>
</dbReference>
<evidence type="ECO:0000256" key="9">
    <source>
        <dbReference type="ARBA" id="ARBA00023204"/>
    </source>
</evidence>
<evidence type="ECO:0000256" key="12">
    <source>
        <dbReference type="RuleBase" id="RU003476"/>
    </source>
</evidence>
<protein>
    <recommendedName>
        <fullName evidence="11">8-oxo-dGTP diphosphatase</fullName>
        <ecNumber evidence="11">3.6.1.55</ecNumber>
    </recommendedName>
</protein>
<dbReference type="PANTHER" id="PTHR47707:SF1">
    <property type="entry name" value="NUDIX HYDROLASE FAMILY PROTEIN"/>
    <property type="match status" value="1"/>
</dbReference>
<dbReference type="GO" id="GO:0006260">
    <property type="term" value="P:DNA replication"/>
    <property type="evidence" value="ECO:0007669"/>
    <property type="project" value="UniProtKB-KW"/>
</dbReference>
<accession>A0A4S5E0S9</accession>
<evidence type="ECO:0000256" key="4">
    <source>
        <dbReference type="ARBA" id="ARBA00022705"/>
    </source>
</evidence>
<dbReference type="Proteomes" id="UP000305233">
    <property type="component" value="Unassembled WGS sequence"/>
</dbReference>
<comment type="cofactor">
    <cofactor evidence="1">
        <name>Mg(2+)</name>
        <dbReference type="ChEBI" id="CHEBI:18420"/>
    </cofactor>
</comment>
<evidence type="ECO:0000259" key="13">
    <source>
        <dbReference type="PROSITE" id="PS51462"/>
    </source>
</evidence>
<evidence type="ECO:0000256" key="2">
    <source>
        <dbReference type="ARBA" id="ARBA00005582"/>
    </source>
</evidence>